<evidence type="ECO:0000256" key="1">
    <source>
        <dbReference type="SAM" id="Phobius"/>
    </source>
</evidence>
<keyword evidence="1" id="KW-0812">Transmembrane</keyword>
<keyword evidence="1" id="KW-0472">Membrane</keyword>
<feature type="transmembrane region" description="Helical" evidence="1">
    <location>
        <begin position="89"/>
        <end position="109"/>
    </location>
</feature>
<proteinExistence type="predicted"/>
<evidence type="ECO:0000313" key="4">
    <source>
        <dbReference type="Proteomes" id="UP000831537"/>
    </source>
</evidence>
<dbReference type="Pfam" id="PF25231">
    <property type="entry name" value="DUF7847"/>
    <property type="match status" value="1"/>
</dbReference>
<protein>
    <recommendedName>
        <fullName evidence="2">DUF7847 domain-containing protein</fullName>
    </recommendedName>
</protein>
<name>A0ABY4GJM9_9BACI</name>
<dbReference type="RefSeq" id="WP_244741641.1">
    <property type="nucleotide sequence ID" value="NZ_CP095071.1"/>
</dbReference>
<evidence type="ECO:0000259" key="2">
    <source>
        <dbReference type="Pfam" id="PF25231"/>
    </source>
</evidence>
<feature type="transmembrane region" description="Helical" evidence="1">
    <location>
        <begin position="224"/>
        <end position="248"/>
    </location>
</feature>
<evidence type="ECO:0000313" key="3">
    <source>
        <dbReference type="EMBL" id="UOQ84200.1"/>
    </source>
</evidence>
<feature type="transmembrane region" description="Helical" evidence="1">
    <location>
        <begin position="29"/>
        <end position="50"/>
    </location>
</feature>
<dbReference type="Proteomes" id="UP000831537">
    <property type="component" value="Chromosome"/>
</dbReference>
<feature type="domain" description="DUF7847" evidence="2">
    <location>
        <begin position="56"/>
        <end position="272"/>
    </location>
</feature>
<keyword evidence="4" id="KW-1185">Reference proteome</keyword>
<feature type="transmembrane region" description="Helical" evidence="1">
    <location>
        <begin position="165"/>
        <end position="191"/>
    </location>
</feature>
<sequence length="300" mass="33308">MNGNVQKPLRFAEILDQTFRIIKQNIKPIFLISFFIMVPIFVIQAIVLILTGRELFISVDPSQSIFSSLMGNIESIANTSYEENVISNVVSMISLLAVPLIAGALILAVKQVRNGEEIVVKDMIKGALPRYFPILFSTLLISIIAIAIILPGFIITAIIGGSSSIIFHPVAGVMILLLLMAGFFLAVGLLFTRWSLFLPAVLFEKVAPGLSRSWHLTKKQTWKFFGLLLVLIIISLIITSVLQIPLIFLGNSVLYYVLTNIFSLISWIITYVGYSVMYFDASIRQEGSDLQSLINEYQGT</sequence>
<keyword evidence="1" id="KW-1133">Transmembrane helix</keyword>
<organism evidence="3 4">
    <name type="scientific">Gracilibacillus salinarum</name>
    <dbReference type="NCBI Taxonomy" id="2932255"/>
    <lineage>
        <taxon>Bacteria</taxon>
        <taxon>Bacillati</taxon>
        <taxon>Bacillota</taxon>
        <taxon>Bacilli</taxon>
        <taxon>Bacillales</taxon>
        <taxon>Bacillaceae</taxon>
        <taxon>Gracilibacillus</taxon>
    </lineage>
</organism>
<feature type="transmembrane region" description="Helical" evidence="1">
    <location>
        <begin position="254"/>
        <end position="274"/>
    </location>
</feature>
<reference evidence="3 4" key="1">
    <citation type="submission" date="2022-04" db="EMBL/GenBank/DDBJ databases">
        <title>Gracilibacillus sp. isolated from saltern.</title>
        <authorList>
            <person name="Won M."/>
            <person name="Lee C.-M."/>
            <person name="Woen H.-Y."/>
            <person name="Kwon S.-W."/>
        </authorList>
    </citation>
    <scope>NUCLEOTIDE SEQUENCE [LARGE SCALE GENOMIC DNA]</scope>
    <source>
        <strain evidence="3 4">SSPM10-3</strain>
    </source>
</reference>
<gene>
    <name evidence="3" type="ORF">MUN87_16005</name>
</gene>
<dbReference type="EMBL" id="CP095071">
    <property type="protein sequence ID" value="UOQ84200.1"/>
    <property type="molecule type" value="Genomic_DNA"/>
</dbReference>
<accession>A0ABY4GJM9</accession>
<dbReference type="InterPro" id="IPR057169">
    <property type="entry name" value="DUF7847"/>
</dbReference>
<feature type="transmembrane region" description="Helical" evidence="1">
    <location>
        <begin position="130"/>
        <end position="159"/>
    </location>
</feature>